<comment type="catalytic activity">
    <reaction evidence="7">
        <text>L-cysteinyl-[protein] + hexadecanoyl-CoA = S-hexadecanoyl-L-cysteinyl-[protein] + CoA</text>
        <dbReference type="Rhea" id="RHEA:36683"/>
        <dbReference type="Rhea" id="RHEA-COMP:10131"/>
        <dbReference type="Rhea" id="RHEA-COMP:11032"/>
        <dbReference type="ChEBI" id="CHEBI:29950"/>
        <dbReference type="ChEBI" id="CHEBI:57287"/>
        <dbReference type="ChEBI" id="CHEBI:57379"/>
        <dbReference type="ChEBI" id="CHEBI:74151"/>
        <dbReference type="EC" id="2.3.1.225"/>
    </reaction>
</comment>
<accession>A0ABD0JJR4</accession>
<dbReference type="Pfam" id="PF01529">
    <property type="entry name" value="DHHC"/>
    <property type="match status" value="1"/>
</dbReference>
<comment type="domain">
    <text evidence="7">The DHHC domain is required for palmitoyltransferase activity.</text>
</comment>
<evidence type="ECO:0000256" key="2">
    <source>
        <dbReference type="ARBA" id="ARBA00022679"/>
    </source>
</evidence>
<feature type="domain" description="Palmitoyltransferase DHHC" evidence="9">
    <location>
        <begin position="150"/>
        <end position="220"/>
    </location>
</feature>
<comment type="subcellular location">
    <subcellularLocation>
        <location evidence="1">Membrane</location>
        <topology evidence="1">Multi-pass membrane protein</topology>
    </subcellularLocation>
</comment>
<evidence type="ECO:0000256" key="1">
    <source>
        <dbReference type="ARBA" id="ARBA00004141"/>
    </source>
</evidence>
<keyword evidence="11" id="KW-1185">Reference proteome</keyword>
<evidence type="ECO:0000256" key="3">
    <source>
        <dbReference type="ARBA" id="ARBA00022692"/>
    </source>
</evidence>
<comment type="similarity">
    <text evidence="7">Belongs to the DHHC palmitoyltransferase family.</text>
</comment>
<evidence type="ECO:0000256" key="7">
    <source>
        <dbReference type="RuleBase" id="RU079119"/>
    </source>
</evidence>
<keyword evidence="2 7" id="KW-0808">Transferase</keyword>
<dbReference type="GO" id="GO:0016020">
    <property type="term" value="C:membrane"/>
    <property type="evidence" value="ECO:0007669"/>
    <property type="project" value="UniProtKB-SubCell"/>
</dbReference>
<dbReference type="EC" id="2.3.1.225" evidence="7"/>
<dbReference type="AlphaFoldDB" id="A0ABD0JJR4"/>
<sequence>MENTMNGMGEHDSVLEVPLKPPKKKSGPVEDGVVTVDCTPFCRRIGFVRCASAFRNVWFVKDICGLVCAIITWLLLLYAEYVVMVVMLLPQFSSPYNLINAVVYNFFAFLALSSHLRTMLTDPGAVPKGNATRENIMKLGLKDGQVVFKCPKCVSIKPDRAHHCSVCQRCIRKMDHHCPLGEQLCGREQSKIFYTFYIVHMYYILPCPLHGDHTFCHLFGERMEKLFRLLTASHNSFPDISHL</sequence>
<evidence type="ECO:0000256" key="5">
    <source>
        <dbReference type="ARBA" id="ARBA00023136"/>
    </source>
</evidence>
<evidence type="ECO:0000256" key="6">
    <source>
        <dbReference type="ARBA" id="ARBA00023315"/>
    </source>
</evidence>
<feature type="region of interest" description="Disordered" evidence="8">
    <location>
        <begin position="1"/>
        <end position="27"/>
    </location>
</feature>
<dbReference type="PANTHER" id="PTHR12246">
    <property type="entry name" value="PALMITOYLTRANSFERASE ZDHHC16"/>
    <property type="match status" value="1"/>
</dbReference>
<gene>
    <name evidence="10" type="ORF">BaRGS_00033755</name>
</gene>
<dbReference type="GO" id="GO:0019706">
    <property type="term" value="F:protein-cysteine S-palmitoyltransferase activity"/>
    <property type="evidence" value="ECO:0007669"/>
    <property type="project" value="UniProtKB-EC"/>
</dbReference>
<keyword evidence="5 7" id="KW-0472">Membrane</keyword>
<dbReference type="InterPro" id="IPR039859">
    <property type="entry name" value="PFA4/ZDH16/20/ERF2-like"/>
</dbReference>
<protein>
    <recommendedName>
        <fullName evidence="7">Palmitoyltransferase</fullName>
        <ecNumber evidence="7">2.3.1.225</ecNumber>
    </recommendedName>
</protein>
<feature type="transmembrane region" description="Helical" evidence="7">
    <location>
        <begin position="63"/>
        <end position="89"/>
    </location>
</feature>
<keyword evidence="4 7" id="KW-1133">Transmembrane helix</keyword>
<organism evidence="10 11">
    <name type="scientific">Batillaria attramentaria</name>
    <dbReference type="NCBI Taxonomy" id="370345"/>
    <lineage>
        <taxon>Eukaryota</taxon>
        <taxon>Metazoa</taxon>
        <taxon>Spiralia</taxon>
        <taxon>Lophotrochozoa</taxon>
        <taxon>Mollusca</taxon>
        <taxon>Gastropoda</taxon>
        <taxon>Caenogastropoda</taxon>
        <taxon>Sorbeoconcha</taxon>
        <taxon>Cerithioidea</taxon>
        <taxon>Batillariidae</taxon>
        <taxon>Batillaria</taxon>
    </lineage>
</organism>
<evidence type="ECO:0000259" key="9">
    <source>
        <dbReference type="Pfam" id="PF01529"/>
    </source>
</evidence>
<dbReference type="Proteomes" id="UP001519460">
    <property type="component" value="Unassembled WGS sequence"/>
</dbReference>
<keyword evidence="6 7" id="KW-0012">Acyltransferase</keyword>
<name>A0ABD0JJR4_9CAEN</name>
<reference evidence="10 11" key="1">
    <citation type="journal article" date="2023" name="Sci. Data">
        <title>Genome assembly of the Korean intertidal mud-creeper Batillaria attramentaria.</title>
        <authorList>
            <person name="Patra A.K."/>
            <person name="Ho P.T."/>
            <person name="Jun S."/>
            <person name="Lee S.J."/>
            <person name="Kim Y."/>
            <person name="Won Y.J."/>
        </authorList>
    </citation>
    <scope>NUCLEOTIDE SEQUENCE [LARGE SCALE GENOMIC DNA]</scope>
    <source>
        <strain evidence="10">Wonlab-2016</strain>
    </source>
</reference>
<evidence type="ECO:0000313" key="10">
    <source>
        <dbReference type="EMBL" id="KAK7475008.1"/>
    </source>
</evidence>
<evidence type="ECO:0000313" key="11">
    <source>
        <dbReference type="Proteomes" id="UP001519460"/>
    </source>
</evidence>
<comment type="caution">
    <text evidence="10">The sequence shown here is derived from an EMBL/GenBank/DDBJ whole genome shotgun (WGS) entry which is preliminary data.</text>
</comment>
<feature type="transmembrane region" description="Helical" evidence="7">
    <location>
        <begin position="95"/>
        <end position="112"/>
    </location>
</feature>
<dbReference type="EMBL" id="JACVVK020000418">
    <property type="protein sequence ID" value="KAK7475008.1"/>
    <property type="molecule type" value="Genomic_DNA"/>
</dbReference>
<dbReference type="InterPro" id="IPR001594">
    <property type="entry name" value="Palmitoyltrfase_DHHC"/>
</dbReference>
<keyword evidence="3 7" id="KW-0812">Transmembrane</keyword>
<evidence type="ECO:0000256" key="4">
    <source>
        <dbReference type="ARBA" id="ARBA00022989"/>
    </source>
</evidence>
<dbReference type="PROSITE" id="PS50216">
    <property type="entry name" value="DHHC"/>
    <property type="match status" value="1"/>
</dbReference>
<proteinExistence type="inferred from homology"/>
<evidence type="ECO:0000256" key="8">
    <source>
        <dbReference type="SAM" id="MobiDB-lite"/>
    </source>
</evidence>